<keyword evidence="1" id="KW-0479">Metal-binding</keyword>
<keyword evidence="2 4" id="KW-0863">Zinc-finger</keyword>
<dbReference type="PANTHER" id="PTHR31973">
    <property type="entry name" value="POLYPROTEIN, PUTATIVE-RELATED"/>
    <property type="match status" value="1"/>
</dbReference>
<feature type="domain" description="SWIM-type" evidence="6">
    <location>
        <begin position="372"/>
        <end position="404"/>
    </location>
</feature>
<dbReference type="Pfam" id="PF03108">
    <property type="entry name" value="DBD_Tnp_Mut"/>
    <property type="match status" value="1"/>
</dbReference>
<dbReference type="Proteomes" id="UP000239757">
    <property type="component" value="Unassembled WGS sequence"/>
</dbReference>
<dbReference type="SMART" id="SM00575">
    <property type="entry name" value="ZnF_PMZ"/>
    <property type="match status" value="1"/>
</dbReference>
<reference evidence="7 8" key="1">
    <citation type="submission" date="2015-01" db="EMBL/GenBank/DDBJ databases">
        <title>Genome of allotetraploid Gossypium barbadense reveals genomic plasticity and fiber elongation in cotton evolution.</title>
        <authorList>
            <person name="Chen X."/>
            <person name="Liu X."/>
            <person name="Zhao B."/>
            <person name="Zheng H."/>
            <person name="Hu Y."/>
            <person name="Lu G."/>
            <person name="Yang C."/>
            <person name="Chen J."/>
            <person name="Shan C."/>
            <person name="Zhang L."/>
            <person name="Zhou Y."/>
            <person name="Wang L."/>
            <person name="Guo W."/>
            <person name="Bai Y."/>
            <person name="Ruan J."/>
            <person name="Shangguan X."/>
            <person name="Mao Y."/>
            <person name="Jiang J."/>
            <person name="Zhu Y."/>
            <person name="Lei J."/>
            <person name="Kang H."/>
            <person name="Chen S."/>
            <person name="He X."/>
            <person name="Wang R."/>
            <person name="Wang Y."/>
            <person name="Chen J."/>
            <person name="Wang L."/>
            <person name="Yu S."/>
            <person name="Wang B."/>
            <person name="Wei J."/>
            <person name="Song S."/>
            <person name="Lu X."/>
            <person name="Gao Z."/>
            <person name="Gu W."/>
            <person name="Deng X."/>
            <person name="Ma D."/>
            <person name="Wang S."/>
            <person name="Liang W."/>
            <person name="Fang L."/>
            <person name="Cai C."/>
            <person name="Zhu X."/>
            <person name="Zhou B."/>
            <person name="Zhang Y."/>
            <person name="Chen Z."/>
            <person name="Xu S."/>
            <person name="Zhu R."/>
            <person name="Wang S."/>
            <person name="Zhang T."/>
            <person name="Zhao G."/>
        </authorList>
    </citation>
    <scope>NUCLEOTIDE SEQUENCE [LARGE SCALE GENOMIC DNA]</scope>
    <source>
        <strain evidence="8">cv. Xinhai21</strain>
        <tissue evidence="7">Leaf</tissue>
    </source>
</reference>
<dbReference type="PROSITE" id="PS50966">
    <property type="entry name" value="ZF_SWIM"/>
    <property type="match status" value="1"/>
</dbReference>
<dbReference type="Pfam" id="PF04434">
    <property type="entry name" value="SWIM"/>
    <property type="match status" value="1"/>
</dbReference>
<protein>
    <recommendedName>
        <fullName evidence="6">SWIM-type domain-containing protein</fullName>
    </recommendedName>
</protein>
<evidence type="ECO:0000256" key="5">
    <source>
        <dbReference type="SAM" id="MobiDB-lite"/>
    </source>
</evidence>
<organism evidence="7 8">
    <name type="scientific">Gossypium barbadense</name>
    <name type="common">Sea Island cotton</name>
    <name type="synonym">Hibiscus barbadensis</name>
    <dbReference type="NCBI Taxonomy" id="3634"/>
    <lineage>
        <taxon>Eukaryota</taxon>
        <taxon>Viridiplantae</taxon>
        <taxon>Streptophyta</taxon>
        <taxon>Embryophyta</taxon>
        <taxon>Tracheophyta</taxon>
        <taxon>Spermatophyta</taxon>
        <taxon>Magnoliopsida</taxon>
        <taxon>eudicotyledons</taxon>
        <taxon>Gunneridae</taxon>
        <taxon>Pentapetalae</taxon>
        <taxon>rosids</taxon>
        <taxon>malvids</taxon>
        <taxon>Malvales</taxon>
        <taxon>Malvaceae</taxon>
        <taxon>Malvoideae</taxon>
        <taxon>Gossypium</taxon>
    </lineage>
</organism>
<evidence type="ECO:0000259" key="6">
    <source>
        <dbReference type="PROSITE" id="PS50966"/>
    </source>
</evidence>
<evidence type="ECO:0000256" key="2">
    <source>
        <dbReference type="ARBA" id="ARBA00022771"/>
    </source>
</evidence>
<dbReference type="OrthoDB" id="1426028at2759"/>
<feature type="compositionally biased region" description="Acidic residues" evidence="5">
    <location>
        <begin position="122"/>
        <end position="131"/>
    </location>
</feature>
<evidence type="ECO:0000313" key="7">
    <source>
        <dbReference type="EMBL" id="PPS12913.1"/>
    </source>
</evidence>
<name>A0A2P5YBD7_GOSBA</name>
<proteinExistence type="predicted"/>
<dbReference type="InterPro" id="IPR007527">
    <property type="entry name" value="Znf_SWIM"/>
</dbReference>
<keyword evidence="3" id="KW-0862">Zinc</keyword>
<accession>A0A2P5YBD7</accession>
<feature type="compositionally biased region" description="Acidic residues" evidence="5">
    <location>
        <begin position="156"/>
        <end position="167"/>
    </location>
</feature>
<evidence type="ECO:0000313" key="8">
    <source>
        <dbReference type="Proteomes" id="UP000239757"/>
    </source>
</evidence>
<evidence type="ECO:0000256" key="4">
    <source>
        <dbReference type="PROSITE-ProRule" id="PRU00325"/>
    </source>
</evidence>
<feature type="region of interest" description="Disordered" evidence="5">
    <location>
        <begin position="103"/>
        <end position="138"/>
    </location>
</feature>
<feature type="region of interest" description="Disordered" evidence="5">
    <location>
        <begin position="152"/>
        <end position="172"/>
    </location>
</feature>
<sequence>MTHSTSKALVAWRQWCRLILQVDHPILSYMYNFHHQIKHLQLQHLLLVERKTRPLPDTLGWDMHLSGSMFDVGNTYWGMTSTSSGWQSTSDWRRCETSIRRGDVLPTTSTSEGTLYIAHDDGSDDESDADPPQEATPGGAKVALFSKLEPVPTIPEDVEGGSDDEEEDPRRDHTSFLLDSGELEVGKEFSNKDSFFSALKQHSIMNGVNYKVVKSKSDKFEAKCAVKDGTCSWKIMASLRKKIGLWEIKKYKGPHICVAGVSEYHPKMDSNMLPTSILQTVKVLERYVPGCGTDLETEPAYYNDRLLRGCQLTKKAQTTSVTYFSNSGHKHTTAAYNMRHYFRSEQQIIKAKCKEAMYGAQRPHEGIIGRQYRVHLRNRTCNCGRFDALRYPCAHVIAACQNLRLDPMSYVDEIPPWISFWGVVVPSARDLVVGVGRVTHLDRIITAAEFASPMANVFESRKVIEIGRKKSSPMAPHVIPHATTAYRSTVDSE</sequence>
<evidence type="ECO:0000256" key="1">
    <source>
        <dbReference type="ARBA" id="ARBA00022723"/>
    </source>
</evidence>
<gene>
    <name evidence="7" type="ORF">GOBAR_AA07723</name>
</gene>
<dbReference type="InterPro" id="IPR006564">
    <property type="entry name" value="Znf_PMZ"/>
</dbReference>
<dbReference type="GO" id="GO:0008270">
    <property type="term" value="F:zinc ion binding"/>
    <property type="evidence" value="ECO:0007669"/>
    <property type="project" value="UniProtKB-KW"/>
</dbReference>
<evidence type="ECO:0000256" key="3">
    <source>
        <dbReference type="ARBA" id="ARBA00022833"/>
    </source>
</evidence>
<dbReference type="PANTHER" id="PTHR31973:SF195">
    <property type="entry name" value="MUDR FAMILY TRANSPOSASE"/>
    <property type="match status" value="1"/>
</dbReference>
<dbReference type="EMBL" id="KZ663415">
    <property type="protein sequence ID" value="PPS12913.1"/>
    <property type="molecule type" value="Genomic_DNA"/>
</dbReference>
<dbReference type="AlphaFoldDB" id="A0A2P5YBD7"/>
<dbReference type="InterPro" id="IPR004332">
    <property type="entry name" value="Transposase_MuDR"/>
</dbReference>